<feature type="coiled-coil region" evidence="1">
    <location>
        <begin position="913"/>
        <end position="940"/>
    </location>
</feature>
<organism evidence="4 5">
    <name type="scientific">Phyllotreta striolata</name>
    <name type="common">Striped flea beetle</name>
    <name type="synonym">Crioceris striolata</name>
    <dbReference type="NCBI Taxonomy" id="444603"/>
    <lineage>
        <taxon>Eukaryota</taxon>
        <taxon>Metazoa</taxon>
        <taxon>Ecdysozoa</taxon>
        <taxon>Arthropoda</taxon>
        <taxon>Hexapoda</taxon>
        <taxon>Insecta</taxon>
        <taxon>Pterygota</taxon>
        <taxon>Neoptera</taxon>
        <taxon>Endopterygota</taxon>
        <taxon>Coleoptera</taxon>
        <taxon>Polyphaga</taxon>
        <taxon>Cucujiformia</taxon>
        <taxon>Chrysomeloidea</taxon>
        <taxon>Chrysomelidae</taxon>
        <taxon>Galerucinae</taxon>
        <taxon>Alticini</taxon>
        <taxon>Phyllotreta</taxon>
    </lineage>
</organism>
<dbReference type="Proteomes" id="UP001153712">
    <property type="component" value="Chromosome 2"/>
</dbReference>
<feature type="compositionally biased region" description="Basic and acidic residues" evidence="2">
    <location>
        <begin position="1235"/>
        <end position="1261"/>
    </location>
</feature>
<gene>
    <name evidence="4" type="ORF">PHYEVI_LOCUS5775</name>
</gene>
<dbReference type="GO" id="GO:0003691">
    <property type="term" value="F:double-stranded telomeric DNA binding"/>
    <property type="evidence" value="ECO:0007669"/>
    <property type="project" value="TreeGrafter"/>
</dbReference>
<keyword evidence="3" id="KW-1133">Transmembrane helix</keyword>
<dbReference type="GO" id="GO:0007004">
    <property type="term" value="P:telomere maintenance via telomerase"/>
    <property type="evidence" value="ECO:0007669"/>
    <property type="project" value="TreeGrafter"/>
</dbReference>
<evidence type="ECO:0000256" key="3">
    <source>
        <dbReference type="SAM" id="Phobius"/>
    </source>
</evidence>
<reference evidence="4" key="1">
    <citation type="submission" date="2022-01" db="EMBL/GenBank/DDBJ databases">
        <authorList>
            <person name="King R."/>
        </authorList>
    </citation>
    <scope>NUCLEOTIDE SEQUENCE</scope>
</reference>
<evidence type="ECO:0000313" key="4">
    <source>
        <dbReference type="EMBL" id="CAG9859401.1"/>
    </source>
</evidence>
<dbReference type="GO" id="GO:0043047">
    <property type="term" value="F:single-stranded telomeric DNA binding"/>
    <property type="evidence" value="ECO:0007669"/>
    <property type="project" value="TreeGrafter"/>
</dbReference>
<evidence type="ECO:0000256" key="1">
    <source>
        <dbReference type="SAM" id="Coils"/>
    </source>
</evidence>
<feature type="coiled-coil region" evidence="1">
    <location>
        <begin position="625"/>
        <end position="652"/>
    </location>
</feature>
<dbReference type="OrthoDB" id="10062605at2759"/>
<feature type="region of interest" description="Disordered" evidence="2">
    <location>
        <begin position="1219"/>
        <end position="1261"/>
    </location>
</feature>
<keyword evidence="1" id="KW-0175">Coiled coil</keyword>
<dbReference type="GO" id="GO:0051880">
    <property type="term" value="F:G-quadruplex DNA binding"/>
    <property type="evidence" value="ECO:0007669"/>
    <property type="project" value="TreeGrafter"/>
</dbReference>
<feature type="compositionally biased region" description="Polar residues" evidence="2">
    <location>
        <begin position="1219"/>
        <end position="1234"/>
    </location>
</feature>
<dbReference type="PANTHER" id="PTHR18867:SF12">
    <property type="entry name" value="DNA REPAIR PROTEIN RAD50"/>
    <property type="match status" value="1"/>
</dbReference>
<evidence type="ECO:0000256" key="2">
    <source>
        <dbReference type="SAM" id="MobiDB-lite"/>
    </source>
</evidence>
<feature type="coiled-coil region" evidence="1">
    <location>
        <begin position="176"/>
        <end position="210"/>
    </location>
</feature>
<accession>A0A9N9TNV8</accession>
<dbReference type="GO" id="GO:0000722">
    <property type="term" value="P:telomere maintenance via recombination"/>
    <property type="evidence" value="ECO:0007669"/>
    <property type="project" value="TreeGrafter"/>
</dbReference>
<name>A0A9N9TNV8_PHYSR</name>
<dbReference type="EMBL" id="OU900095">
    <property type="protein sequence ID" value="CAG9859401.1"/>
    <property type="molecule type" value="Genomic_DNA"/>
</dbReference>
<feature type="region of interest" description="Disordered" evidence="2">
    <location>
        <begin position="403"/>
        <end position="429"/>
    </location>
</feature>
<protein>
    <submittedName>
        <fullName evidence="4">Uncharacterized protein</fullName>
    </submittedName>
</protein>
<dbReference type="GO" id="GO:0070192">
    <property type="term" value="P:chromosome organization involved in meiotic cell cycle"/>
    <property type="evidence" value="ECO:0007669"/>
    <property type="project" value="TreeGrafter"/>
</dbReference>
<feature type="transmembrane region" description="Helical" evidence="3">
    <location>
        <begin position="1487"/>
        <end position="1511"/>
    </location>
</feature>
<dbReference type="PANTHER" id="PTHR18867">
    <property type="entry name" value="RAD50"/>
    <property type="match status" value="1"/>
</dbReference>
<keyword evidence="3" id="KW-0472">Membrane</keyword>
<feature type="coiled-coil region" evidence="1">
    <location>
        <begin position="534"/>
        <end position="597"/>
    </location>
</feature>
<dbReference type="GO" id="GO:0000794">
    <property type="term" value="C:condensed nuclear chromosome"/>
    <property type="evidence" value="ECO:0007669"/>
    <property type="project" value="TreeGrafter"/>
</dbReference>
<feature type="coiled-coil region" evidence="1">
    <location>
        <begin position="242"/>
        <end position="346"/>
    </location>
</feature>
<evidence type="ECO:0000313" key="5">
    <source>
        <dbReference type="Proteomes" id="UP001153712"/>
    </source>
</evidence>
<keyword evidence="5" id="KW-1185">Reference proteome</keyword>
<keyword evidence="3" id="KW-0812">Transmembrane</keyword>
<dbReference type="GO" id="GO:0006302">
    <property type="term" value="P:double-strand break repair"/>
    <property type="evidence" value="ECO:0007669"/>
    <property type="project" value="TreeGrafter"/>
</dbReference>
<sequence>MNEETVTNVSEISDPELTMEIVMKKIYTSCDPEETNRARISAVIEFIRPYMQKDLSALETLKAMLESDGTNGFVESEHFYTVMNEWTQKISSQEDNSGEFGPASSNLMDFDDSLPYTQSTPRPSFGQKLLSSQDLLNLSNVSHYNCSPTKQIKDHSIGGHEKSLLEEKLKQSQYEFAKVLDEMNMLRAQLALLEEQNEYLHNELDRFKTRSQSEHQINGHLQDHKTYQDDLNEEDTVGKQRIEELNKKLNFFEKENAHLNRYVQKLEKENSEFEDRYHHMHKLEQCMKDQLNDIKAELDIKEHELASERKISEGLMNKLYETRSEVDQLLNENELLDHKKQGLERILTSGRYSLSSHYICLDEMNTFFIKGTIPIYSSPPSKRHRSTNNSSFLLNNSLNPLSSYAPVEPPPSASSPARNSTPARPGVGLKKSFSLNAMSTRSMPNIFCTERGRPTTAHQDSPNLKFTNGPYESLQMELFQVDPQYQFDYKSKNGIDIEYEDDLSQTKDLTLEEDSKVAVEPNSNSDIVALNEQIEHLTLDKRALETYISNLKEENKTETNRIVRDLEDRLSSLNDECDRLRSEIDVKNKEIIDVRNKFDFESAFKKLEIDYNKKCNLLEEIRQFRENDKNVIAKLSGKIKELEGDLKDKERFFIDNNLHSNIERTANAVQSHIDEKKSFTSELRKHNIEFKYKISNLENDLNDKMKQVEHLKEIIRKDEIAKNKLQKHNQELEVELDIFTNDYKKLLKDVSEQENLKKELKEEYNNLLSKFNQEVELNHQLAAQLSSKTHSLNDSNEKYDRLSEQYSEQSKKYSKVLEELSQLKSETEKIREYHKSFKEELNKSLSDYQKSLQFLSLKVKELEVKTIKLETDWCNFHEFDSIESDDKKEDSSTESSLMTYTYSKSSCPKSASYEKQKLTIDRLKEKLNNLEETLLKERGKNRALAHRLTAAEEDLREGKISIGLEKNALQFAVDDLRDKLAQRDMLRDAAEKKIEELSFKLSQSDQTLNGALISLAQKEQFLKSGFEAQERLSRRVRDLQAQLKGLKAKGIDSMNRASDDDKLAKDLSSVKSHKGTNCTLSSFVTDENGCPSKDHVDGVTVNGNEKDSNVGKMAGLLDVVVEYCSELNASFTKFVVHWKSVIEMDPICANLPSLKLCNSLELEDILPAIVHNFKAIISLFNNLILKSPSTMQDDADSYLNYLSHPKVASNDPKTIRKFTLTSSNPKAKTTVQTPDNRDQESRDVGQSNCDKECTNTEGGEHSPVRATCDFSNIQLPILNFDLQLQGVFPHVSENFLKQSGLHDSSPKKKMSKDETETLFTTFAIQLGLESKDIKERLNKQKELCSNIHRKFSSLLRDVSVRLRDHKCIGAVDSINPVYLLLEDLRYQMNDMSQAVGQLGALTCECHMTKCWNLVTNYMATVRQEVEYWKEQSSSSRLLTGEATGITNLTETEENTFEKCPSCEKPRLSAERNMQIKKRSKFRSCLSIFSSAFVWMSYFSFLLFMGIIYVHWRCKVNTELKICPLDDFVNVFSQSAGCPPY</sequence>
<feature type="compositionally biased region" description="Low complexity" evidence="2">
    <location>
        <begin position="414"/>
        <end position="423"/>
    </location>
</feature>
<feature type="coiled-coil region" evidence="1">
    <location>
        <begin position="694"/>
        <end position="865"/>
    </location>
</feature>
<dbReference type="GO" id="GO:0030870">
    <property type="term" value="C:Mre11 complex"/>
    <property type="evidence" value="ECO:0007669"/>
    <property type="project" value="TreeGrafter"/>
</dbReference>
<proteinExistence type="predicted"/>